<dbReference type="InterPro" id="IPR007313">
    <property type="entry name" value="FxsA"/>
</dbReference>
<reference evidence="2" key="1">
    <citation type="submission" date="2018-05" db="EMBL/GenBank/DDBJ databases">
        <authorList>
            <person name="Lanie J.A."/>
            <person name="Ng W.-L."/>
            <person name="Kazmierczak K.M."/>
            <person name="Andrzejewski T.M."/>
            <person name="Davidsen T.M."/>
            <person name="Wayne K.J."/>
            <person name="Tettelin H."/>
            <person name="Glass J.I."/>
            <person name="Rusch D."/>
            <person name="Podicherti R."/>
            <person name="Tsui H.-C.T."/>
            <person name="Winkler M.E."/>
        </authorList>
    </citation>
    <scope>NUCLEOTIDE SEQUENCE</scope>
</reference>
<sequence>MGSYILLAFIAVPLIEIAVFLQIGDVIGLWWTLAVVVATAIGGTLMLRSQGL</sequence>
<organism evidence="2">
    <name type="scientific">marine metagenome</name>
    <dbReference type="NCBI Taxonomy" id="408172"/>
    <lineage>
        <taxon>unclassified sequences</taxon>
        <taxon>metagenomes</taxon>
        <taxon>ecological metagenomes</taxon>
    </lineage>
</organism>
<keyword evidence="1" id="KW-0472">Membrane</keyword>
<evidence type="ECO:0000256" key="1">
    <source>
        <dbReference type="SAM" id="Phobius"/>
    </source>
</evidence>
<dbReference type="NCBIfam" id="NF008528">
    <property type="entry name" value="PRK11463.1-2"/>
    <property type="match status" value="1"/>
</dbReference>
<dbReference type="PANTHER" id="PTHR35335:SF1">
    <property type="entry name" value="UPF0716 PROTEIN FXSA"/>
    <property type="match status" value="1"/>
</dbReference>
<dbReference type="AlphaFoldDB" id="A0A383CA29"/>
<dbReference type="EMBL" id="UINC01207078">
    <property type="protein sequence ID" value="SVE29021.1"/>
    <property type="molecule type" value="Genomic_DNA"/>
</dbReference>
<proteinExistence type="predicted"/>
<feature type="non-terminal residue" evidence="2">
    <location>
        <position position="52"/>
    </location>
</feature>
<protein>
    <submittedName>
        <fullName evidence="2">Uncharacterized protein</fullName>
    </submittedName>
</protein>
<dbReference type="Pfam" id="PF04186">
    <property type="entry name" value="FxsA"/>
    <property type="match status" value="1"/>
</dbReference>
<evidence type="ECO:0000313" key="2">
    <source>
        <dbReference type="EMBL" id="SVE29021.1"/>
    </source>
</evidence>
<keyword evidence="1" id="KW-1133">Transmembrane helix</keyword>
<dbReference type="PANTHER" id="PTHR35335">
    <property type="entry name" value="UPF0716 PROTEIN FXSA"/>
    <property type="match status" value="1"/>
</dbReference>
<gene>
    <name evidence="2" type="ORF">METZ01_LOCUS481875</name>
</gene>
<dbReference type="GO" id="GO:0016020">
    <property type="term" value="C:membrane"/>
    <property type="evidence" value="ECO:0007669"/>
    <property type="project" value="InterPro"/>
</dbReference>
<feature type="transmembrane region" description="Helical" evidence="1">
    <location>
        <begin position="29"/>
        <end position="47"/>
    </location>
</feature>
<keyword evidence="1" id="KW-0812">Transmembrane</keyword>
<feature type="transmembrane region" description="Helical" evidence="1">
    <location>
        <begin position="5"/>
        <end position="23"/>
    </location>
</feature>
<accession>A0A383CA29</accession>
<name>A0A383CA29_9ZZZZ</name>